<keyword evidence="2" id="KW-1003">Cell membrane</keyword>
<feature type="transmembrane region" description="Helical" evidence="6">
    <location>
        <begin position="71"/>
        <end position="92"/>
    </location>
</feature>
<dbReference type="PANTHER" id="PTHR39087:SF2">
    <property type="entry name" value="UPF0104 MEMBRANE PROTEIN MJ1595"/>
    <property type="match status" value="1"/>
</dbReference>
<sequence>MENNSSIVKKIIIGSLLGAAVFIIIAFMADYKKVASALMDFPLRLWPFILFLSLMNYAFRVVKWDFYLDRLYIKIPRVSSVLIFFSGFIMAITPGKMGEVLKSLLLYERYGVPVTRSAPVVFMERLTDVLALLFICASGVAFALMGGGQPSSLQAVTPSASPAGAAAGIDPGQLISLGAVAALTIILIAVISNQKLIMAILKFMERFAFIKKHIVHIESLFESARVILKPWPLFYATFLSILAWALECYSLYYIITIISPGTIEPLPLLIYCSFAYAFSTIIGALAMLPGGLFVTEGGMAFLLVKLTKVSMSKAVAATFMVRAATLWFALLIGMAALPAFKAYCARVKNEPEPSERAGVNT</sequence>
<evidence type="ECO:0000313" key="8">
    <source>
        <dbReference type="Proteomes" id="UP000178735"/>
    </source>
</evidence>
<name>A0A1F7WMA4_9BACT</name>
<evidence type="ECO:0000256" key="6">
    <source>
        <dbReference type="SAM" id="Phobius"/>
    </source>
</evidence>
<comment type="subcellular location">
    <subcellularLocation>
        <location evidence="1">Cell membrane</location>
        <topology evidence="1">Multi-pass membrane protein</topology>
    </subcellularLocation>
</comment>
<feature type="transmembrane region" description="Helical" evidence="6">
    <location>
        <begin position="268"/>
        <end position="294"/>
    </location>
</feature>
<keyword evidence="5 6" id="KW-0472">Membrane</keyword>
<dbReference type="GO" id="GO:0005886">
    <property type="term" value="C:plasma membrane"/>
    <property type="evidence" value="ECO:0007669"/>
    <property type="project" value="UniProtKB-SubCell"/>
</dbReference>
<keyword evidence="4 6" id="KW-1133">Transmembrane helix</keyword>
<evidence type="ECO:0008006" key="9">
    <source>
        <dbReference type="Google" id="ProtNLM"/>
    </source>
</evidence>
<feature type="transmembrane region" description="Helical" evidence="6">
    <location>
        <begin position="12"/>
        <end position="29"/>
    </location>
</feature>
<evidence type="ECO:0000313" key="7">
    <source>
        <dbReference type="EMBL" id="OGM03135.1"/>
    </source>
</evidence>
<accession>A0A1F7WMA4</accession>
<dbReference type="Pfam" id="PF03706">
    <property type="entry name" value="LPG_synthase_TM"/>
    <property type="match status" value="1"/>
</dbReference>
<dbReference type="EMBL" id="MGFH01000187">
    <property type="protein sequence ID" value="OGM03135.1"/>
    <property type="molecule type" value="Genomic_DNA"/>
</dbReference>
<dbReference type="Proteomes" id="UP000178735">
    <property type="component" value="Unassembled WGS sequence"/>
</dbReference>
<evidence type="ECO:0000256" key="1">
    <source>
        <dbReference type="ARBA" id="ARBA00004651"/>
    </source>
</evidence>
<dbReference type="STRING" id="1817813.A2008_03100"/>
<feature type="transmembrane region" description="Helical" evidence="6">
    <location>
        <begin position="41"/>
        <end position="59"/>
    </location>
</feature>
<evidence type="ECO:0000256" key="3">
    <source>
        <dbReference type="ARBA" id="ARBA00022692"/>
    </source>
</evidence>
<evidence type="ECO:0000256" key="4">
    <source>
        <dbReference type="ARBA" id="ARBA00022989"/>
    </source>
</evidence>
<evidence type="ECO:0000256" key="2">
    <source>
        <dbReference type="ARBA" id="ARBA00022475"/>
    </source>
</evidence>
<feature type="transmembrane region" description="Helical" evidence="6">
    <location>
        <begin position="174"/>
        <end position="192"/>
    </location>
</feature>
<feature type="transmembrane region" description="Helical" evidence="6">
    <location>
        <begin position="126"/>
        <end position="145"/>
    </location>
</feature>
<reference evidence="7 8" key="1">
    <citation type="journal article" date="2016" name="Nat. Commun.">
        <title>Thousands of microbial genomes shed light on interconnected biogeochemical processes in an aquifer system.</title>
        <authorList>
            <person name="Anantharaman K."/>
            <person name="Brown C.T."/>
            <person name="Hug L.A."/>
            <person name="Sharon I."/>
            <person name="Castelle C.J."/>
            <person name="Probst A.J."/>
            <person name="Thomas B.C."/>
            <person name="Singh A."/>
            <person name="Wilkins M.J."/>
            <person name="Karaoz U."/>
            <person name="Brodie E.L."/>
            <person name="Williams K.H."/>
            <person name="Hubbard S.S."/>
            <person name="Banfield J.F."/>
        </authorList>
    </citation>
    <scope>NUCLEOTIDE SEQUENCE [LARGE SCALE GENOMIC DNA]</scope>
</reference>
<dbReference type="InterPro" id="IPR022791">
    <property type="entry name" value="L-PG_synthase/AglD"/>
</dbReference>
<dbReference type="PANTHER" id="PTHR39087">
    <property type="entry name" value="UPF0104 MEMBRANE PROTEIN MJ1595"/>
    <property type="match status" value="1"/>
</dbReference>
<dbReference type="AlphaFoldDB" id="A0A1F7WMA4"/>
<organism evidence="7 8">
    <name type="scientific">Candidatus Wallbacteria bacterium GWC2_49_35</name>
    <dbReference type="NCBI Taxonomy" id="1817813"/>
    <lineage>
        <taxon>Bacteria</taxon>
        <taxon>Candidatus Walliibacteriota</taxon>
    </lineage>
</organism>
<evidence type="ECO:0000256" key="5">
    <source>
        <dbReference type="ARBA" id="ARBA00023136"/>
    </source>
</evidence>
<keyword evidence="3 6" id="KW-0812">Transmembrane</keyword>
<feature type="transmembrane region" description="Helical" evidence="6">
    <location>
        <begin position="315"/>
        <end position="340"/>
    </location>
</feature>
<feature type="transmembrane region" description="Helical" evidence="6">
    <location>
        <begin position="233"/>
        <end position="256"/>
    </location>
</feature>
<gene>
    <name evidence="7" type="ORF">A2008_03100</name>
</gene>
<proteinExistence type="predicted"/>
<comment type="caution">
    <text evidence="7">The sequence shown here is derived from an EMBL/GenBank/DDBJ whole genome shotgun (WGS) entry which is preliminary data.</text>
</comment>
<protein>
    <recommendedName>
        <fullName evidence="9">TIGR00374 family protein</fullName>
    </recommendedName>
</protein>